<dbReference type="EC" id="2.1.1.-" evidence="3"/>
<dbReference type="Pfam" id="PF10119">
    <property type="entry name" value="MethyTransf_Reg"/>
    <property type="match status" value="1"/>
</dbReference>
<dbReference type="Proteomes" id="UP001176468">
    <property type="component" value="Unassembled WGS sequence"/>
</dbReference>
<proteinExistence type="predicted"/>
<organism evidence="3 4">
    <name type="scientific">Sphingomonas immobilis</name>
    <dbReference type="NCBI Taxonomy" id="3063997"/>
    <lineage>
        <taxon>Bacteria</taxon>
        <taxon>Pseudomonadati</taxon>
        <taxon>Pseudomonadota</taxon>
        <taxon>Alphaproteobacteria</taxon>
        <taxon>Sphingomonadales</taxon>
        <taxon>Sphingomonadaceae</taxon>
        <taxon>Sphingomonas</taxon>
    </lineage>
</organism>
<dbReference type="Gene3D" id="3.40.50.150">
    <property type="entry name" value="Vaccinia Virus protein VP39"/>
    <property type="match status" value="1"/>
</dbReference>
<dbReference type="Pfam" id="PF13649">
    <property type="entry name" value="Methyltransf_25"/>
    <property type="match status" value="1"/>
</dbReference>
<evidence type="ECO:0000313" key="4">
    <source>
        <dbReference type="Proteomes" id="UP001176468"/>
    </source>
</evidence>
<evidence type="ECO:0000259" key="1">
    <source>
        <dbReference type="Pfam" id="PF10119"/>
    </source>
</evidence>
<keyword evidence="4" id="KW-1185">Reference proteome</keyword>
<feature type="domain" description="Methyltransferase" evidence="2">
    <location>
        <begin position="45"/>
        <end position="141"/>
    </location>
</feature>
<dbReference type="InterPro" id="IPR029063">
    <property type="entry name" value="SAM-dependent_MTases_sf"/>
</dbReference>
<dbReference type="InterPro" id="IPR018773">
    <property type="entry name" value="MeTrfase_reg_dom_prd"/>
</dbReference>
<evidence type="ECO:0000313" key="3">
    <source>
        <dbReference type="EMBL" id="MDO7844574.1"/>
    </source>
</evidence>
<keyword evidence="3" id="KW-0489">Methyltransferase</keyword>
<dbReference type="InterPro" id="IPR041698">
    <property type="entry name" value="Methyltransf_25"/>
</dbReference>
<keyword evidence="3" id="KW-0808">Transferase</keyword>
<evidence type="ECO:0000259" key="2">
    <source>
        <dbReference type="Pfam" id="PF13649"/>
    </source>
</evidence>
<protein>
    <submittedName>
        <fullName evidence="3">Class I SAM-dependent methyltransferase</fullName>
        <ecNumber evidence="3">2.1.1.-</ecNumber>
    </submittedName>
</protein>
<sequence length="515" mass="57084">MWNAGYISEIEYIFGYFSELSPTRLKLALLSRGIAHSVGDEPTYLELGFGQGLSLNINAVTSAGRFYGTDFNPSQAAHAAKLAQASGKDVTIFDQSFEELAQRDDLPEFDIIALHGIWSWISQDGRNAILDIVRRRLKPGGILYVSYNVTPGWSPAGPLRHLLSEYSKRAATGPILGRVDQSIAFVEKVIGADAAYFAANPGLADRLAQIKQQDRTYVTHEYFNAHWHPEPFAEIHDAFAEAKVTFGASASIIDNIEAVSVPTNARQVLEEIHDDVLRETVKDYFINQQFRRDIFVKGPRKMLRSEVAQAFRDMQFALLGDPAQRPKTVRTAAGEATLKESIYEPVVIALALADRKPLSIDAIRQNPDCAKLTNWEIWEALLLLVGIGFVAPVATTTLSADDQAAALRLNREICRRARFSGAMQYLAAPLTGSAISVGRIEQLFLYARAEGEADIVDFVWKMLDEQGERLIVDGETLEDADANRKRLAEMLEVFLIEQVPVLRAVGAIGEGERLF</sequence>
<dbReference type="EMBL" id="JAUQSZ010000017">
    <property type="protein sequence ID" value="MDO7844574.1"/>
    <property type="molecule type" value="Genomic_DNA"/>
</dbReference>
<name>A0ABT9A408_9SPHN</name>
<accession>A0ABT9A408</accession>
<dbReference type="SUPFAM" id="SSF53335">
    <property type="entry name" value="S-adenosyl-L-methionine-dependent methyltransferases"/>
    <property type="match status" value="1"/>
</dbReference>
<dbReference type="GO" id="GO:0008168">
    <property type="term" value="F:methyltransferase activity"/>
    <property type="evidence" value="ECO:0007669"/>
    <property type="project" value="UniProtKB-KW"/>
</dbReference>
<reference evidence="3" key="1">
    <citation type="submission" date="2023-07" db="EMBL/GenBank/DDBJ databases">
        <authorList>
            <person name="Kim M.K."/>
        </authorList>
    </citation>
    <scope>NUCLEOTIDE SEQUENCE</scope>
    <source>
        <strain evidence="3">CA1-15</strain>
    </source>
</reference>
<comment type="caution">
    <text evidence="3">The sequence shown here is derived from an EMBL/GenBank/DDBJ whole genome shotgun (WGS) entry which is preliminary data.</text>
</comment>
<feature type="domain" description="Methyltransferase regulatory" evidence="1">
    <location>
        <begin position="214"/>
        <end position="297"/>
    </location>
</feature>
<gene>
    <name evidence="3" type="ORF">Q5H94_19745</name>
</gene>
<dbReference type="RefSeq" id="WP_304562967.1">
    <property type="nucleotide sequence ID" value="NZ_JAUQSZ010000017.1"/>
</dbReference>
<dbReference type="CDD" id="cd02440">
    <property type="entry name" value="AdoMet_MTases"/>
    <property type="match status" value="1"/>
</dbReference>
<dbReference type="GO" id="GO:0032259">
    <property type="term" value="P:methylation"/>
    <property type="evidence" value="ECO:0007669"/>
    <property type="project" value="UniProtKB-KW"/>
</dbReference>